<dbReference type="CDD" id="cd00958">
    <property type="entry name" value="DhnA"/>
    <property type="match status" value="1"/>
</dbReference>
<feature type="binding site" evidence="5">
    <location>
        <begin position="199"/>
        <end position="200"/>
    </location>
    <ligand>
        <name>1-deoxy-D-threo-hexo-2,5-diulose 6-phosphate</name>
        <dbReference type="ChEBI" id="CHEBI:58861"/>
    </ligand>
</feature>
<evidence type="ECO:0000313" key="8">
    <source>
        <dbReference type="EMBL" id="SFB73330.1"/>
    </source>
</evidence>
<comment type="subunit">
    <text evidence="5">Homodecamer.</text>
</comment>
<comment type="similarity">
    <text evidence="5">Belongs to the DeoC/FbaB aldolase family. ADHS subfamily.</text>
</comment>
<keyword evidence="3 5" id="KW-0057">Aromatic amino acid biosynthesis</keyword>
<dbReference type="NCBIfam" id="NF005556">
    <property type="entry name" value="PRK07226.1"/>
    <property type="match status" value="1"/>
</dbReference>
<dbReference type="NCBIfam" id="TIGR01949">
    <property type="entry name" value="ADH_synth"/>
    <property type="match status" value="1"/>
</dbReference>
<dbReference type="Gene3D" id="3.20.20.70">
    <property type="entry name" value="Aldolase class I"/>
    <property type="match status" value="1"/>
</dbReference>
<dbReference type="GO" id="GO:0008652">
    <property type="term" value="P:amino acid biosynthetic process"/>
    <property type="evidence" value="ECO:0007669"/>
    <property type="project" value="UniProtKB-KW"/>
</dbReference>
<dbReference type="PIRSF" id="PIRSF038992">
    <property type="entry name" value="Aldolase_Ia"/>
    <property type="match status" value="1"/>
</dbReference>
<feature type="binding site" evidence="5">
    <location>
        <begin position="25"/>
        <end position="29"/>
    </location>
    <ligand>
        <name>1-deoxy-D-threo-hexo-2,5-diulose 6-phosphate</name>
        <dbReference type="ChEBI" id="CHEBI:58861"/>
    </ligand>
</feature>
<reference evidence="9" key="1">
    <citation type="submission" date="2016-10" db="EMBL/GenBank/DDBJ databases">
        <authorList>
            <person name="Varghese N."/>
            <person name="Submissions S."/>
        </authorList>
    </citation>
    <scope>NUCLEOTIDE SEQUENCE [LARGE SCALE GENOMIC DNA]</scope>
    <source>
        <strain evidence="9">DSM 13078</strain>
    </source>
</reference>
<sequence length="265" mass="27683">MTTTGTQARLERIGTDGNYVIVPMDHGITMGAVQGLKDIESTIDGVTRGGADAVLTQKGIAPRVHENKNGQGYIVHLNGSTTIGPDERDKRMTGTVEEAIRAGADAVSFHINVGSDHEPDQITQLAEVTEAADRFGIPVLAMAYARGPGVDSEDAEALGHAVRLAEELGADLVKTGYSGDAESFQHVVESTRLPVVIAGGSKGTDRETIEMVRGVMDAGGSGVSMGRSIFQHENPEAIATAVSGVVHDDLSVDEALREAGLALEA</sequence>
<feature type="binding site" evidence="5">
    <location>
        <begin position="144"/>
        <end position="146"/>
    </location>
    <ligand>
        <name>1-deoxy-D-threo-hexo-2,5-diulose 6-phosphate</name>
        <dbReference type="ChEBI" id="CHEBI:58861"/>
    </ligand>
</feature>
<dbReference type="OrthoDB" id="50091at2157"/>
<dbReference type="HAMAP" id="MF_00960">
    <property type="entry name" value="ADH_synthase"/>
    <property type="match status" value="1"/>
</dbReference>
<keyword evidence="2 5" id="KW-0808">Transferase</keyword>
<keyword evidence="9" id="KW-1185">Reference proteome</keyword>
<evidence type="ECO:0000256" key="6">
    <source>
        <dbReference type="NCBIfam" id="TIGR01949"/>
    </source>
</evidence>
<feature type="active site" description="Proton donor" evidence="5 7">
    <location>
        <position position="144"/>
    </location>
</feature>
<dbReference type="GO" id="GO:0016744">
    <property type="term" value="F:transketolase or transaldolase activity"/>
    <property type="evidence" value="ECO:0007669"/>
    <property type="project" value="UniProtKB-UniRule"/>
</dbReference>
<dbReference type="SMART" id="SM01133">
    <property type="entry name" value="DeoC"/>
    <property type="match status" value="1"/>
</dbReference>
<comment type="catalytic activity">
    <reaction evidence="5">
        <text>1-deoxy-D-threo-hexo-2,5-diulose 6-phosphate + L-aspartate 4-semialdehyde = 2,3-dioxopropyl phosphate + 2-amino-2,3,7-trideoxy-D-lyxo-hept-6-ulosonate</text>
        <dbReference type="Rhea" id="RHEA:25952"/>
        <dbReference type="ChEBI" id="CHEBI:58859"/>
        <dbReference type="ChEBI" id="CHEBI:58860"/>
        <dbReference type="ChEBI" id="CHEBI:58861"/>
        <dbReference type="ChEBI" id="CHEBI:537519"/>
        <dbReference type="EC" id="2.2.1.10"/>
    </reaction>
</comment>
<evidence type="ECO:0000256" key="2">
    <source>
        <dbReference type="ARBA" id="ARBA00022679"/>
    </source>
</evidence>
<dbReference type="InterPro" id="IPR013785">
    <property type="entry name" value="Aldolase_TIM"/>
</dbReference>
<dbReference type="EC" id="2.2.1.10" evidence="5 6"/>
<gene>
    <name evidence="5" type="primary">aroA'</name>
    <name evidence="8" type="ORF">SAMN05444422_101567</name>
</gene>
<evidence type="ECO:0000256" key="3">
    <source>
        <dbReference type="ARBA" id="ARBA00023141"/>
    </source>
</evidence>
<dbReference type="Proteomes" id="UP000199161">
    <property type="component" value="Unassembled WGS sequence"/>
</dbReference>
<dbReference type="InterPro" id="IPR002915">
    <property type="entry name" value="DeoC/FbaB/LacD_aldolase"/>
</dbReference>
<proteinExistence type="inferred from homology"/>
<accession>A0A1I1DKU5</accession>
<dbReference type="InterPro" id="IPR010210">
    <property type="entry name" value="ADH_synthase"/>
</dbReference>
<feature type="active site" description="Schiff-base intermediate with substrate" evidence="5">
    <location>
        <position position="174"/>
    </location>
</feature>
<dbReference type="PANTHER" id="PTHR47916:SF1">
    <property type="entry name" value="3-HYDROXY-5-PHOSPHONOOXYPENTANE-2,4-DIONE THIOLASE"/>
    <property type="match status" value="1"/>
</dbReference>
<dbReference type="PANTHER" id="PTHR47916">
    <property type="entry name" value="FRUCTOSE-BISPHOSPHATE ALDOLASE CLASS 1"/>
    <property type="match status" value="1"/>
</dbReference>
<feature type="binding site" evidence="5">
    <location>
        <begin position="226"/>
        <end position="227"/>
    </location>
    <ligand>
        <name>1-deoxy-D-threo-hexo-2,5-diulose 6-phosphate</name>
        <dbReference type="ChEBI" id="CHEBI:58861"/>
    </ligand>
</feature>
<dbReference type="GO" id="GO:0016836">
    <property type="term" value="F:hydro-lyase activity"/>
    <property type="evidence" value="ECO:0007669"/>
    <property type="project" value="InterPro"/>
</dbReference>
<name>A0A1I1DKU5_NATHA</name>
<dbReference type="RefSeq" id="WP_089785135.1">
    <property type="nucleotide sequence ID" value="NZ_FOKW01000001.1"/>
</dbReference>
<evidence type="ECO:0000256" key="1">
    <source>
        <dbReference type="ARBA" id="ARBA00022605"/>
    </source>
</evidence>
<evidence type="ECO:0000256" key="5">
    <source>
        <dbReference type="HAMAP-Rule" id="MF_00960"/>
    </source>
</evidence>
<feature type="active site" description="Schiff-base intermediate with dihydroxyacetone-P" evidence="7">
    <location>
        <position position="174"/>
    </location>
</feature>
<protein>
    <recommendedName>
        <fullName evidence="5 6">2-amino-3,7-dideoxy-D-threo-hept-6-ulosonate synthase</fullName>
        <shortName evidence="5">ADH synthase</shortName>
        <shortName evidence="5">ADHS</shortName>
        <shortName evidence="5">ADTH synthase</shortName>
        <ecNumber evidence="5 6">2.2.1.10</ecNumber>
    </recommendedName>
</protein>
<dbReference type="InterPro" id="IPR050456">
    <property type="entry name" value="DeoC/FbaB_aldolase"/>
</dbReference>
<feature type="active site" description="Proton acceptor" evidence="5">
    <location>
        <position position="25"/>
    </location>
</feature>
<dbReference type="EMBL" id="FOKW01000001">
    <property type="protein sequence ID" value="SFB73330.1"/>
    <property type="molecule type" value="Genomic_DNA"/>
</dbReference>
<dbReference type="SUPFAM" id="SSF51569">
    <property type="entry name" value="Aldolase"/>
    <property type="match status" value="1"/>
</dbReference>
<evidence type="ECO:0000256" key="4">
    <source>
        <dbReference type="ARBA" id="ARBA00023270"/>
    </source>
</evidence>
<evidence type="ECO:0000256" key="7">
    <source>
        <dbReference type="PIRSR" id="PIRSR038992-1"/>
    </source>
</evidence>
<dbReference type="InterPro" id="IPR041720">
    <property type="entry name" value="FbaB-like"/>
</dbReference>
<evidence type="ECO:0000313" key="9">
    <source>
        <dbReference type="Proteomes" id="UP000199161"/>
    </source>
</evidence>
<dbReference type="GO" id="GO:0004332">
    <property type="term" value="F:fructose-bisphosphate aldolase activity"/>
    <property type="evidence" value="ECO:0007669"/>
    <property type="project" value="InterPro"/>
</dbReference>
<keyword evidence="4 5" id="KW-0704">Schiff base</keyword>
<dbReference type="AlphaFoldDB" id="A0A1I1DKU5"/>
<dbReference type="Pfam" id="PF01791">
    <property type="entry name" value="DeoC"/>
    <property type="match status" value="1"/>
</dbReference>
<comment type="function">
    <text evidence="5">Catalyzes a transaldol reaction between 6-deoxy-5-ketofructose 1-phosphate (DKFP) and L-aspartate semialdehyde (ASA) with an elimination of hydroxypyruvaldehyde phosphate to yield 2-amino-3,7-dideoxy-D-threo-hept-6-ulosonate (ADH). Plays a key role in an alternative pathway of the biosynthesis of 3-dehydroquinate (DHQ), which is involved in the canonical pathway for the biosynthesis of aromatic amino acids.</text>
</comment>
<organism evidence="8 9">
    <name type="scientific">Natronobacterium haloterrestre</name>
    <name type="common">Halobiforma haloterrestris</name>
    <dbReference type="NCBI Taxonomy" id="148448"/>
    <lineage>
        <taxon>Archaea</taxon>
        <taxon>Methanobacteriati</taxon>
        <taxon>Methanobacteriota</taxon>
        <taxon>Stenosarchaea group</taxon>
        <taxon>Halobacteria</taxon>
        <taxon>Halobacteriales</taxon>
        <taxon>Natrialbaceae</taxon>
        <taxon>Natronobacterium</taxon>
    </lineage>
</organism>
<dbReference type="GO" id="GO:0009073">
    <property type="term" value="P:aromatic amino acid family biosynthetic process"/>
    <property type="evidence" value="ECO:0007669"/>
    <property type="project" value="UniProtKB-UniRule"/>
</dbReference>
<keyword evidence="1 5" id="KW-0028">Amino-acid biosynthesis</keyword>